<feature type="transmembrane region" description="Helical" evidence="6">
    <location>
        <begin position="156"/>
        <end position="179"/>
    </location>
</feature>
<keyword evidence="9" id="KW-1185">Reference proteome</keyword>
<evidence type="ECO:0000313" key="8">
    <source>
        <dbReference type="EMBL" id="MEX3738753.1"/>
    </source>
</evidence>
<dbReference type="PANTHER" id="PTHR43332">
    <property type="entry name" value="INNER MEMBRANE TRANSPORT PERMEASE YADH-RELATED"/>
    <property type="match status" value="1"/>
</dbReference>
<evidence type="ECO:0000256" key="3">
    <source>
        <dbReference type="ARBA" id="ARBA00022989"/>
    </source>
</evidence>
<keyword evidence="3 6" id="KW-1133">Transmembrane helix</keyword>
<sequence length="272" mass="29476">MSENWLTSAPLTPYGRPYRPQRPAFTWLLQREIVRYLKVWYYTVAGQVLAALLFVFVFGLALGGRVSPVRGVPYDQFILPGLVVLAVVTAGYIQGSASLFEARKDRFINAVLASPLRWWEINLALVLGSIVRGILISSAILLIAMPLTGSHIAEPAYAIIAFAAALIFAAQAGMIAGMYNQTQEHVAAIQVLIVQPLCFLGGVFYSVHDLAPAWRALSYLNPVFYAVQAMRHGMLGTADIPAPLALLAVIGAAIAVGVFLAHKFRTGAQLKP</sequence>
<feature type="transmembrane region" description="Helical" evidence="6">
    <location>
        <begin position="186"/>
        <end position="207"/>
    </location>
</feature>
<dbReference type="Pfam" id="PF01061">
    <property type="entry name" value="ABC2_membrane"/>
    <property type="match status" value="1"/>
</dbReference>
<keyword evidence="2 6" id="KW-0812">Transmembrane</keyword>
<dbReference type="PROSITE" id="PS51012">
    <property type="entry name" value="ABC_TM2"/>
    <property type="match status" value="1"/>
</dbReference>
<dbReference type="InterPro" id="IPR047817">
    <property type="entry name" value="ABC2_TM_bact-type"/>
</dbReference>
<dbReference type="Proteomes" id="UP001558474">
    <property type="component" value="Unassembled WGS sequence"/>
</dbReference>
<reference evidence="8 9" key="1">
    <citation type="submission" date="2024-04" db="EMBL/GenBank/DDBJ databases">
        <title>Genomic Markers of Mycobacteria.</title>
        <authorList>
            <person name="Soliman M.S."/>
            <person name="Elkholy A."/>
            <person name="Soliman N.S."/>
            <person name="Abbas A."/>
            <person name="Khayrat S."/>
            <person name="Shawky S."/>
        </authorList>
    </citation>
    <scope>NUCLEOTIDE SEQUENCE [LARGE SCALE GENOMIC DNA]</scope>
    <source>
        <strain evidence="8 9">Egy-CU-AM5</strain>
    </source>
</reference>
<keyword evidence="5" id="KW-0046">Antibiotic resistance</keyword>
<evidence type="ECO:0000256" key="6">
    <source>
        <dbReference type="RuleBase" id="RU361157"/>
    </source>
</evidence>
<feature type="transmembrane region" description="Helical" evidence="6">
    <location>
        <begin position="77"/>
        <end position="100"/>
    </location>
</feature>
<evidence type="ECO:0000256" key="1">
    <source>
        <dbReference type="ARBA" id="ARBA00004141"/>
    </source>
</evidence>
<dbReference type="PRINTS" id="PR00164">
    <property type="entry name" value="ABC2TRNSPORT"/>
</dbReference>
<proteinExistence type="inferred from homology"/>
<evidence type="ECO:0000313" key="9">
    <source>
        <dbReference type="Proteomes" id="UP001558474"/>
    </source>
</evidence>
<feature type="transmembrane region" description="Helical" evidence="6">
    <location>
        <begin position="121"/>
        <end position="144"/>
    </location>
</feature>
<dbReference type="EMBL" id="JBDLOU010000018">
    <property type="protein sequence ID" value="MEX3738753.1"/>
    <property type="molecule type" value="Genomic_DNA"/>
</dbReference>
<dbReference type="RefSeq" id="WP_368572973.1">
    <property type="nucleotide sequence ID" value="NZ_JBDLOU010000018.1"/>
</dbReference>
<comment type="similarity">
    <text evidence="6">Belongs to the ABC-2 integral membrane protein family.</text>
</comment>
<dbReference type="PANTHER" id="PTHR43332:SF2">
    <property type="entry name" value="INNER MEMBRANE TRANSPORT PERMEASE YADH"/>
    <property type="match status" value="1"/>
</dbReference>
<comment type="subcellular location">
    <subcellularLocation>
        <location evidence="6">Cell membrane</location>
        <topology evidence="6">Multi-pass membrane protein</topology>
    </subcellularLocation>
    <subcellularLocation>
        <location evidence="1">Membrane</location>
        <topology evidence="1">Multi-pass membrane protein</topology>
    </subcellularLocation>
</comment>
<dbReference type="InterPro" id="IPR052522">
    <property type="entry name" value="ABC-2_transport_permease"/>
</dbReference>
<feature type="domain" description="ABC transmembrane type-2" evidence="7">
    <location>
        <begin position="38"/>
        <end position="264"/>
    </location>
</feature>
<gene>
    <name evidence="8" type="ORF">ABFW12_10990</name>
</gene>
<dbReference type="PIRSF" id="PIRSF006648">
    <property type="entry name" value="DrrB"/>
    <property type="match status" value="1"/>
</dbReference>
<feature type="transmembrane region" description="Helical" evidence="6">
    <location>
        <begin position="39"/>
        <end position="62"/>
    </location>
</feature>
<evidence type="ECO:0000259" key="7">
    <source>
        <dbReference type="PROSITE" id="PS51012"/>
    </source>
</evidence>
<evidence type="ECO:0000256" key="2">
    <source>
        <dbReference type="ARBA" id="ARBA00022692"/>
    </source>
</evidence>
<organism evidence="8 9">
    <name type="scientific">Mycolicibacterium porcinum</name>
    <dbReference type="NCBI Taxonomy" id="39693"/>
    <lineage>
        <taxon>Bacteria</taxon>
        <taxon>Bacillati</taxon>
        <taxon>Actinomycetota</taxon>
        <taxon>Actinomycetes</taxon>
        <taxon>Mycobacteriales</taxon>
        <taxon>Mycobacteriaceae</taxon>
        <taxon>Mycolicibacterium</taxon>
    </lineage>
</organism>
<dbReference type="InterPro" id="IPR013525">
    <property type="entry name" value="ABC2_TM"/>
</dbReference>
<keyword evidence="4 6" id="KW-0472">Membrane</keyword>
<evidence type="ECO:0000256" key="5">
    <source>
        <dbReference type="ARBA" id="ARBA00023251"/>
    </source>
</evidence>
<protein>
    <recommendedName>
        <fullName evidence="6">Transport permease protein</fullName>
    </recommendedName>
</protein>
<feature type="transmembrane region" description="Helical" evidence="6">
    <location>
        <begin position="240"/>
        <end position="261"/>
    </location>
</feature>
<dbReference type="InterPro" id="IPR000412">
    <property type="entry name" value="ABC_2_transport"/>
</dbReference>
<name>A0ABV3VBG0_9MYCO</name>
<comment type="caution">
    <text evidence="8">The sequence shown here is derived from an EMBL/GenBank/DDBJ whole genome shotgun (WGS) entry which is preliminary data.</text>
</comment>
<keyword evidence="6" id="KW-0813">Transport</keyword>
<keyword evidence="6" id="KW-1003">Cell membrane</keyword>
<evidence type="ECO:0000256" key="4">
    <source>
        <dbReference type="ARBA" id="ARBA00023136"/>
    </source>
</evidence>
<accession>A0ABV3VBG0</accession>